<evidence type="ECO:0000256" key="3">
    <source>
        <dbReference type="ARBA" id="ARBA00011489"/>
    </source>
</evidence>
<dbReference type="Pfam" id="PF04535">
    <property type="entry name" value="CASP_dom"/>
    <property type="match status" value="1"/>
</dbReference>
<evidence type="ECO:0000256" key="7">
    <source>
        <dbReference type="ARBA" id="ARBA00023136"/>
    </source>
</evidence>
<name>A0AAN9PYQ0_CANGL</name>
<dbReference type="GO" id="GO:0005886">
    <property type="term" value="C:plasma membrane"/>
    <property type="evidence" value="ECO:0007669"/>
    <property type="project" value="UniProtKB-SubCell"/>
</dbReference>
<protein>
    <recommendedName>
        <fullName evidence="8">CASP-like protein</fullName>
    </recommendedName>
</protein>
<feature type="transmembrane region" description="Helical" evidence="8">
    <location>
        <begin position="49"/>
        <end position="75"/>
    </location>
</feature>
<organism evidence="10 11">
    <name type="scientific">Canavalia gladiata</name>
    <name type="common">Sword bean</name>
    <name type="synonym">Dolichos gladiatus</name>
    <dbReference type="NCBI Taxonomy" id="3824"/>
    <lineage>
        <taxon>Eukaryota</taxon>
        <taxon>Viridiplantae</taxon>
        <taxon>Streptophyta</taxon>
        <taxon>Embryophyta</taxon>
        <taxon>Tracheophyta</taxon>
        <taxon>Spermatophyta</taxon>
        <taxon>Magnoliopsida</taxon>
        <taxon>eudicotyledons</taxon>
        <taxon>Gunneridae</taxon>
        <taxon>Pentapetalae</taxon>
        <taxon>rosids</taxon>
        <taxon>fabids</taxon>
        <taxon>Fabales</taxon>
        <taxon>Fabaceae</taxon>
        <taxon>Papilionoideae</taxon>
        <taxon>50 kb inversion clade</taxon>
        <taxon>NPAAA clade</taxon>
        <taxon>indigoferoid/millettioid clade</taxon>
        <taxon>Phaseoleae</taxon>
        <taxon>Canavalia</taxon>
    </lineage>
</organism>
<reference evidence="10 11" key="1">
    <citation type="submission" date="2024-01" db="EMBL/GenBank/DDBJ databases">
        <title>The genomes of 5 underutilized Papilionoideae crops provide insights into root nodulation and disease resistanc.</title>
        <authorList>
            <person name="Jiang F."/>
        </authorList>
    </citation>
    <scope>NUCLEOTIDE SEQUENCE [LARGE SCALE GENOMIC DNA]</scope>
    <source>
        <strain evidence="10">LVBAO_FW01</strain>
        <tissue evidence="10">Leaves</tissue>
    </source>
</reference>
<accession>A0AAN9PYQ0</accession>
<evidence type="ECO:0000256" key="1">
    <source>
        <dbReference type="ARBA" id="ARBA00004651"/>
    </source>
</evidence>
<feature type="transmembrane region" description="Helical" evidence="8">
    <location>
        <begin position="141"/>
        <end position="168"/>
    </location>
</feature>
<evidence type="ECO:0000259" key="9">
    <source>
        <dbReference type="Pfam" id="PF04535"/>
    </source>
</evidence>
<dbReference type="PANTHER" id="PTHR33573:SF17">
    <property type="entry name" value="CASP-LIKE PROTEIN 4D1"/>
    <property type="match status" value="1"/>
</dbReference>
<dbReference type="EMBL" id="JAYMYQ010000008">
    <property type="protein sequence ID" value="KAK7314704.1"/>
    <property type="molecule type" value="Genomic_DNA"/>
</dbReference>
<evidence type="ECO:0000256" key="4">
    <source>
        <dbReference type="ARBA" id="ARBA00022475"/>
    </source>
</evidence>
<comment type="subcellular location">
    <subcellularLocation>
        <location evidence="1 8">Cell membrane</location>
        <topology evidence="1 8">Multi-pass membrane protein</topology>
    </subcellularLocation>
</comment>
<dbReference type="Proteomes" id="UP001367508">
    <property type="component" value="Unassembled WGS sequence"/>
</dbReference>
<keyword evidence="6 8" id="KW-1133">Transmembrane helix</keyword>
<comment type="caution">
    <text evidence="10">The sequence shown here is derived from an EMBL/GenBank/DDBJ whole genome shotgun (WGS) entry which is preliminary data.</text>
</comment>
<comment type="similarity">
    <text evidence="2 8">Belongs to the Casparian strip membrane proteins (CASP) family.</text>
</comment>
<keyword evidence="4 8" id="KW-1003">Cell membrane</keyword>
<keyword evidence="11" id="KW-1185">Reference proteome</keyword>
<gene>
    <name evidence="10" type="ORF">VNO77_33231</name>
</gene>
<evidence type="ECO:0000313" key="11">
    <source>
        <dbReference type="Proteomes" id="UP001367508"/>
    </source>
</evidence>
<evidence type="ECO:0000256" key="8">
    <source>
        <dbReference type="RuleBase" id="RU361233"/>
    </source>
</evidence>
<feature type="transmembrane region" description="Helical" evidence="8">
    <location>
        <begin position="12"/>
        <end position="29"/>
    </location>
</feature>
<feature type="transmembrane region" description="Helical" evidence="8">
    <location>
        <begin position="96"/>
        <end position="115"/>
    </location>
</feature>
<feature type="domain" description="Casparian strip membrane protein" evidence="9">
    <location>
        <begin position="5"/>
        <end position="112"/>
    </location>
</feature>
<dbReference type="PANTHER" id="PTHR33573">
    <property type="entry name" value="CASP-LIKE PROTEIN 4A4"/>
    <property type="match status" value="1"/>
</dbReference>
<evidence type="ECO:0000256" key="5">
    <source>
        <dbReference type="ARBA" id="ARBA00022692"/>
    </source>
</evidence>
<comment type="subunit">
    <text evidence="3 8">Homodimer and heterodimers.</text>
</comment>
<keyword evidence="7 8" id="KW-0472">Membrane</keyword>
<proteinExistence type="inferred from homology"/>
<keyword evidence="5 8" id="KW-0812">Transmembrane</keyword>
<dbReference type="AlphaFoldDB" id="A0AAN9PYQ0"/>
<evidence type="ECO:0000256" key="6">
    <source>
        <dbReference type="ARBA" id="ARBA00022989"/>
    </source>
</evidence>
<sequence length="178" mass="19512">MVSKPVANSMLFLRIVTLAASAVTVVLVVTNKVNFDDGSKLRFQDLNSYWYVVVAAAVAAAYCIVQLPFAIYYAVKQKRFISNGFLPEFDFYGDKVISLILATGIGVGFAVSIEFKKFFNDLFNNAGASKSDTTRSTYNNFFIRGIIASSILVVALLSMVVVSIISSINRTQSKGIFK</sequence>
<dbReference type="InterPro" id="IPR006702">
    <property type="entry name" value="CASP_dom"/>
</dbReference>
<evidence type="ECO:0000313" key="10">
    <source>
        <dbReference type="EMBL" id="KAK7314704.1"/>
    </source>
</evidence>
<evidence type="ECO:0000256" key="2">
    <source>
        <dbReference type="ARBA" id="ARBA00007651"/>
    </source>
</evidence>